<proteinExistence type="predicted"/>
<dbReference type="Proteomes" id="UP000271098">
    <property type="component" value="Unassembled WGS sequence"/>
</dbReference>
<dbReference type="EMBL" id="UYRT01018034">
    <property type="protein sequence ID" value="VDK57408.1"/>
    <property type="molecule type" value="Genomic_DNA"/>
</dbReference>
<name>A0A3P6SUY2_9BILA</name>
<reference evidence="1 2" key="1">
    <citation type="submission" date="2018-11" db="EMBL/GenBank/DDBJ databases">
        <authorList>
            <consortium name="Pathogen Informatics"/>
        </authorList>
    </citation>
    <scope>NUCLEOTIDE SEQUENCE [LARGE SCALE GENOMIC DNA]</scope>
</reference>
<keyword evidence="2" id="KW-1185">Reference proteome</keyword>
<organism evidence="1 2">
    <name type="scientific">Gongylonema pulchrum</name>
    <dbReference type="NCBI Taxonomy" id="637853"/>
    <lineage>
        <taxon>Eukaryota</taxon>
        <taxon>Metazoa</taxon>
        <taxon>Ecdysozoa</taxon>
        <taxon>Nematoda</taxon>
        <taxon>Chromadorea</taxon>
        <taxon>Rhabditida</taxon>
        <taxon>Spirurina</taxon>
        <taxon>Spiruromorpha</taxon>
        <taxon>Spiruroidea</taxon>
        <taxon>Gongylonematidae</taxon>
        <taxon>Gongylonema</taxon>
    </lineage>
</organism>
<dbReference type="AlphaFoldDB" id="A0A3P6SUY2"/>
<evidence type="ECO:0000313" key="2">
    <source>
        <dbReference type="Proteomes" id="UP000271098"/>
    </source>
</evidence>
<protein>
    <submittedName>
        <fullName evidence="1">Uncharacterized protein</fullName>
    </submittedName>
</protein>
<dbReference type="OrthoDB" id="2272012at2759"/>
<gene>
    <name evidence="1" type="ORF">GPUH_LOCUS7153</name>
</gene>
<evidence type="ECO:0000313" key="1">
    <source>
        <dbReference type="EMBL" id="VDK57408.1"/>
    </source>
</evidence>
<accession>A0A3P6SUY2</accession>
<sequence>MDRIEKNALVDADSDLEVETEVPPLESFVGWEVVRRLKPKEKKRQEVINGSYFLLNKEF</sequence>